<accession>A0AAW9RMI7</accession>
<proteinExistence type="predicted"/>
<dbReference type="GO" id="GO:0016989">
    <property type="term" value="F:sigma factor antagonist activity"/>
    <property type="evidence" value="ECO:0007669"/>
    <property type="project" value="TreeGrafter"/>
</dbReference>
<dbReference type="PANTHER" id="PTHR30273">
    <property type="entry name" value="PERIPLASMIC SIGNAL SENSOR AND SIGMA FACTOR ACTIVATOR FECR-RELATED"/>
    <property type="match status" value="1"/>
</dbReference>
<gene>
    <name evidence="3" type="ORF">V3330_14020</name>
</gene>
<dbReference type="PANTHER" id="PTHR30273:SF2">
    <property type="entry name" value="PROTEIN FECR"/>
    <property type="match status" value="1"/>
</dbReference>
<protein>
    <submittedName>
        <fullName evidence="3">FecR family protein</fullName>
    </submittedName>
</protein>
<keyword evidence="1" id="KW-1133">Transmembrane helix</keyword>
<dbReference type="Gene3D" id="2.60.120.1440">
    <property type="match status" value="1"/>
</dbReference>
<keyword evidence="4" id="KW-1185">Reference proteome</keyword>
<dbReference type="Pfam" id="PF04773">
    <property type="entry name" value="FecR"/>
    <property type="match status" value="1"/>
</dbReference>
<name>A0AAW9RMI7_9GAMM</name>
<dbReference type="Proteomes" id="UP001359886">
    <property type="component" value="Unassembled WGS sequence"/>
</dbReference>
<dbReference type="RefSeq" id="WP_354696068.1">
    <property type="nucleotide sequence ID" value="NZ_JAZHOG010000009.1"/>
</dbReference>
<dbReference type="InterPro" id="IPR012373">
    <property type="entry name" value="Ferrdict_sens_TM"/>
</dbReference>
<evidence type="ECO:0000259" key="2">
    <source>
        <dbReference type="Pfam" id="PF04773"/>
    </source>
</evidence>
<reference evidence="3 4" key="1">
    <citation type="submission" date="2024-02" db="EMBL/GenBank/DDBJ databases">
        <title>A novel Wenzhouxiangellaceae bacterium, isolated from coastal sediments.</title>
        <authorList>
            <person name="Du Z.-J."/>
            <person name="Ye Y.-Q."/>
            <person name="Zhang X.-Y."/>
        </authorList>
    </citation>
    <scope>NUCLEOTIDE SEQUENCE [LARGE SCALE GENOMIC DNA]</scope>
    <source>
        <strain evidence="3 4">CH-27</strain>
    </source>
</reference>
<keyword evidence="1" id="KW-0472">Membrane</keyword>
<sequence>MKPDHSTHDKARSKDPEALLESLFSEARVREKPPAEVEDAIRAEVRQAWQQAVGRQRRKRLFAIGAAASVLLAIGFLASGQRPADGPAFPVQVERVIGSAFADTPDGSAGARSQTIAAGLELVPGSVVRTTAGALLALRWASDTRMRLDESTELIVTSTHSVRLRTGAVYVESGAAAAGAEPLIIETAHGRVEPVGTRYMTRVTANATIVSVRAGAVRFGSPVDAGTEPALARSSQRLTATGAAAPRIEPVATWGPDWSWAERLSPVFDADGRSLAALFDWVAAETGRTVRYASPQARRAAADNLLHGSIDLEPLRALQVAAASSGLQTHIDEGELRVDVSPR</sequence>
<keyword evidence="1" id="KW-0812">Transmembrane</keyword>
<dbReference type="AlphaFoldDB" id="A0AAW9RMI7"/>
<feature type="transmembrane region" description="Helical" evidence="1">
    <location>
        <begin position="61"/>
        <end position="80"/>
    </location>
</feature>
<evidence type="ECO:0000313" key="4">
    <source>
        <dbReference type="Proteomes" id="UP001359886"/>
    </source>
</evidence>
<evidence type="ECO:0000313" key="3">
    <source>
        <dbReference type="EMBL" id="MEJ8568746.1"/>
    </source>
</evidence>
<organism evidence="3 4">
    <name type="scientific">Elongatibacter sediminis</name>
    <dbReference type="NCBI Taxonomy" id="3119006"/>
    <lineage>
        <taxon>Bacteria</taxon>
        <taxon>Pseudomonadati</taxon>
        <taxon>Pseudomonadota</taxon>
        <taxon>Gammaproteobacteria</taxon>
        <taxon>Chromatiales</taxon>
        <taxon>Wenzhouxiangellaceae</taxon>
        <taxon>Elongatibacter</taxon>
    </lineage>
</organism>
<dbReference type="InterPro" id="IPR006860">
    <property type="entry name" value="FecR"/>
</dbReference>
<comment type="caution">
    <text evidence="3">The sequence shown here is derived from an EMBL/GenBank/DDBJ whole genome shotgun (WGS) entry which is preliminary data.</text>
</comment>
<feature type="domain" description="FecR protein" evidence="2">
    <location>
        <begin position="127"/>
        <end position="218"/>
    </location>
</feature>
<evidence type="ECO:0000256" key="1">
    <source>
        <dbReference type="SAM" id="Phobius"/>
    </source>
</evidence>
<dbReference type="EMBL" id="JAZHOG010000009">
    <property type="protein sequence ID" value="MEJ8568746.1"/>
    <property type="molecule type" value="Genomic_DNA"/>
</dbReference>